<evidence type="ECO:0000313" key="3">
    <source>
        <dbReference type="Proteomes" id="UP000317421"/>
    </source>
</evidence>
<comment type="caution">
    <text evidence="2">The sequence shown here is derived from an EMBL/GenBank/DDBJ whole genome shotgun (WGS) entry which is preliminary data.</text>
</comment>
<feature type="signal peptide" evidence="1">
    <location>
        <begin position="1"/>
        <end position="19"/>
    </location>
</feature>
<evidence type="ECO:0000313" key="2">
    <source>
        <dbReference type="EMBL" id="TWT95253.1"/>
    </source>
</evidence>
<dbReference type="AlphaFoldDB" id="A0A5C6AAA0"/>
<dbReference type="RefSeq" id="WP_146446108.1">
    <property type="nucleotide sequence ID" value="NZ_SJPR01000005.1"/>
</dbReference>
<reference evidence="2 3" key="1">
    <citation type="submission" date="2019-02" db="EMBL/GenBank/DDBJ databases">
        <title>Deep-cultivation of Planctomycetes and their phenomic and genomic characterization uncovers novel biology.</title>
        <authorList>
            <person name="Wiegand S."/>
            <person name="Jogler M."/>
            <person name="Boedeker C."/>
            <person name="Pinto D."/>
            <person name="Vollmers J."/>
            <person name="Rivas-Marin E."/>
            <person name="Kohn T."/>
            <person name="Peeters S.H."/>
            <person name="Heuer A."/>
            <person name="Rast P."/>
            <person name="Oberbeckmann S."/>
            <person name="Bunk B."/>
            <person name="Jeske O."/>
            <person name="Meyerdierks A."/>
            <person name="Storesund J.E."/>
            <person name="Kallscheuer N."/>
            <person name="Luecker S."/>
            <person name="Lage O.M."/>
            <person name="Pohl T."/>
            <person name="Merkel B.J."/>
            <person name="Hornburger P."/>
            <person name="Mueller R.-W."/>
            <person name="Bruemmer F."/>
            <person name="Labrenz M."/>
            <person name="Spormann A.M."/>
            <person name="Op Den Camp H."/>
            <person name="Overmann J."/>
            <person name="Amann R."/>
            <person name="Jetten M.S.M."/>
            <person name="Mascher T."/>
            <person name="Medema M.H."/>
            <person name="Devos D.P."/>
            <person name="Kaster A.-K."/>
            <person name="Ovreas L."/>
            <person name="Rohde M."/>
            <person name="Galperin M.Y."/>
            <person name="Jogler C."/>
        </authorList>
    </citation>
    <scope>NUCLEOTIDE SEQUENCE [LARGE SCALE GENOMIC DNA]</scope>
    <source>
        <strain evidence="2 3">Pla108</strain>
    </source>
</reference>
<gene>
    <name evidence="2" type="ORF">Pla108_33970</name>
</gene>
<evidence type="ECO:0008006" key="4">
    <source>
        <dbReference type="Google" id="ProtNLM"/>
    </source>
</evidence>
<accession>A0A5C6AAA0</accession>
<sequence length="241" mass="25279" precursor="true">MSRSLIAAVMLSLAVAAEAASFRFESTADPANGLTAATKSDGGLAMSFQAAPAGAVFDVRTSGLGLNSRAIAGVSDGEIDKFNRLGGSLAGQSETLTFSFDKPGFITSLDFDGVKDESFEYFRLETPGGEVLSIFDSQIGLRLVDLSLITEPNVTLLTEEGSPDDDLFDIAIPFGAGEVFTLTYREYTPDPTNYQPGFSPLVPNGARFQGLTAILAPEPASALSCLFAGVAIGSIKSRGRR</sequence>
<organism evidence="2 3">
    <name type="scientific">Botrimarina colliarenosi</name>
    <dbReference type="NCBI Taxonomy" id="2528001"/>
    <lineage>
        <taxon>Bacteria</taxon>
        <taxon>Pseudomonadati</taxon>
        <taxon>Planctomycetota</taxon>
        <taxon>Planctomycetia</taxon>
        <taxon>Pirellulales</taxon>
        <taxon>Lacipirellulaceae</taxon>
        <taxon>Botrimarina</taxon>
    </lineage>
</organism>
<name>A0A5C6AAA0_9BACT</name>
<dbReference type="Proteomes" id="UP000317421">
    <property type="component" value="Unassembled WGS sequence"/>
</dbReference>
<dbReference type="OrthoDB" id="274979at2"/>
<keyword evidence="3" id="KW-1185">Reference proteome</keyword>
<feature type="chain" id="PRO_5023118445" description="PEP-CTERM protein-sorting domain-containing protein" evidence="1">
    <location>
        <begin position="20"/>
        <end position="241"/>
    </location>
</feature>
<protein>
    <recommendedName>
        <fullName evidence="4">PEP-CTERM protein-sorting domain-containing protein</fullName>
    </recommendedName>
</protein>
<proteinExistence type="predicted"/>
<keyword evidence="1" id="KW-0732">Signal</keyword>
<dbReference type="EMBL" id="SJPR01000005">
    <property type="protein sequence ID" value="TWT95253.1"/>
    <property type="molecule type" value="Genomic_DNA"/>
</dbReference>
<evidence type="ECO:0000256" key="1">
    <source>
        <dbReference type="SAM" id="SignalP"/>
    </source>
</evidence>